<dbReference type="InterPro" id="IPR006102">
    <property type="entry name" value="Ig-like_GH2"/>
</dbReference>
<dbReference type="STRING" id="478744.SAMN05444359_12118"/>
<proteinExistence type="inferred from homology"/>
<dbReference type="Pfam" id="PF02836">
    <property type="entry name" value="Glyco_hydro_2_C"/>
    <property type="match status" value="1"/>
</dbReference>
<evidence type="ECO:0000259" key="7">
    <source>
        <dbReference type="Pfam" id="PF16355"/>
    </source>
</evidence>
<dbReference type="InterPro" id="IPR032311">
    <property type="entry name" value="DUF4982"/>
</dbReference>
<dbReference type="Proteomes" id="UP000199021">
    <property type="component" value="Unassembled WGS sequence"/>
</dbReference>
<dbReference type="EMBL" id="FOFB01000021">
    <property type="protein sequence ID" value="SEQ99987.1"/>
    <property type="molecule type" value="Genomic_DNA"/>
</dbReference>
<dbReference type="InterPro" id="IPR008964">
    <property type="entry name" value="Invasin/intimin_cell_adhesion"/>
</dbReference>
<feature type="domain" description="Glycoside hydrolase family 2 immunoglobulin-like beta-sandwich" evidence="4">
    <location>
        <begin position="194"/>
        <end position="295"/>
    </location>
</feature>
<dbReference type="SUPFAM" id="SSF49373">
    <property type="entry name" value="Invasin/intimin cell-adhesion fragments"/>
    <property type="match status" value="1"/>
</dbReference>
<dbReference type="PRINTS" id="PR00132">
    <property type="entry name" value="GLHYDRLASE2"/>
</dbReference>
<name>A0A1H9KM49_9BACT</name>
<accession>A0A1H9KM49</accession>
<dbReference type="SUPFAM" id="SSF49303">
    <property type="entry name" value="beta-Galactosidase/glucuronidase domain"/>
    <property type="match status" value="1"/>
</dbReference>
<dbReference type="InterPro" id="IPR013783">
    <property type="entry name" value="Ig-like_fold"/>
</dbReference>
<protein>
    <submittedName>
        <fullName evidence="9">Beta-galactosidase</fullName>
    </submittedName>
</protein>
<dbReference type="InterPro" id="IPR036156">
    <property type="entry name" value="Beta-gal/glucu_dom_sf"/>
</dbReference>
<dbReference type="InParanoid" id="A0A1H9KM49"/>
<dbReference type="Gene3D" id="2.60.120.260">
    <property type="entry name" value="Galactose-binding domain-like"/>
    <property type="match status" value="1"/>
</dbReference>
<dbReference type="Pfam" id="PF02837">
    <property type="entry name" value="Glyco_hydro_2_N"/>
    <property type="match status" value="1"/>
</dbReference>
<dbReference type="GO" id="GO:0005975">
    <property type="term" value="P:carbohydrate metabolic process"/>
    <property type="evidence" value="ECO:0007669"/>
    <property type="project" value="InterPro"/>
</dbReference>
<dbReference type="SUPFAM" id="SSF49785">
    <property type="entry name" value="Galactose-binding domain-like"/>
    <property type="match status" value="1"/>
</dbReference>
<dbReference type="PANTHER" id="PTHR42732">
    <property type="entry name" value="BETA-GALACTOSIDASE"/>
    <property type="match status" value="1"/>
</dbReference>
<evidence type="ECO:0000259" key="8">
    <source>
        <dbReference type="Pfam" id="PF18565"/>
    </source>
</evidence>
<reference evidence="10" key="1">
    <citation type="submission" date="2016-10" db="EMBL/GenBank/DDBJ databases">
        <authorList>
            <person name="Varghese N."/>
            <person name="Submissions S."/>
        </authorList>
    </citation>
    <scope>NUCLEOTIDE SEQUENCE [LARGE SCALE GENOMIC DNA]</scope>
    <source>
        <strain evidence="10">DSM 24740</strain>
    </source>
</reference>
<evidence type="ECO:0000259" key="4">
    <source>
        <dbReference type="Pfam" id="PF00703"/>
    </source>
</evidence>
<dbReference type="Pfam" id="PF00703">
    <property type="entry name" value="Glyco_hydro_2"/>
    <property type="match status" value="1"/>
</dbReference>
<dbReference type="PANTHER" id="PTHR42732:SF1">
    <property type="entry name" value="BETA-MANNOSIDASE"/>
    <property type="match status" value="1"/>
</dbReference>
<evidence type="ECO:0000313" key="10">
    <source>
        <dbReference type="Proteomes" id="UP000199021"/>
    </source>
</evidence>
<keyword evidence="3" id="KW-0326">Glycosidase</keyword>
<organism evidence="9 10">
    <name type="scientific">Neolewinella agarilytica</name>
    <dbReference type="NCBI Taxonomy" id="478744"/>
    <lineage>
        <taxon>Bacteria</taxon>
        <taxon>Pseudomonadati</taxon>
        <taxon>Bacteroidota</taxon>
        <taxon>Saprospiria</taxon>
        <taxon>Saprospirales</taxon>
        <taxon>Lewinellaceae</taxon>
        <taxon>Neolewinella</taxon>
    </lineage>
</organism>
<dbReference type="Pfam" id="PF16355">
    <property type="entry name" value="DUF4982"/>
    <property type="match status" value="1"/>
</dbReference>
<evidence type="ECO:0000259" key="5">
    <source>
        <dbReference type="Pfam" id="PF02836"/>
    </source>
</evidence>
<dbReference type="InterPro" id="IPR008979">
    <property type="entry name" value="Galactose-bd-like_sf"/>
</dbReference>
<dbReference type="InterPro" id="IPR017853">
    <property type="entry name" value="GH"/>
</dbReference>
<dbReference type="Gene3D" id="2.60.40.10">
    <property type="entry name" value="Immunoglobulins"/>
    <property type="match status" value="3"/>
</dbReference>
<comment type="similarity">
    <text evidence="1">Belongs to the glycosyl hydrolase 2 family.</text>
</comment>
<dbReference type="Pfam" id="PF18565">
    <property type="entry name" value="Glyco_hydro2_C5"/>
    <property type="match status" value="1"/>
</dbReference>
<dbReference type="PROSITE" id="PS00608">
    <property type="entry name" value="GLYCOSYL_HYDROL_F2_2"/>
    <property type="match status" value="1"/>
</dbReference>
<feature type="domain" description="Glycosyl hydrolases family 2 sugar binding" evidence="6">
    <location>
        <begin position="87"/>
        <end position="178"/>
    </location>
</feature>
<dbReference type="InterPro" id="IPR023232">
    <property type="entry name" value="Glyco_hydro_2_AS"/>
</dbReference>
<dbReference type="InterPro" id="IPR051913">
    <property type="entry name" value="GH2_Domain-Containing"/>
</dbReference>
<sequence length="828" mass="92508">MLMLFRIFTISLIPILLLSCVAEKPAFSANKEAFHHGWLFQKGDPADGASTALTDAGWRKVNIPHDWAIEGPFDKKYNARTGGLPVHGVAWYRKHFTVSEEEAKQHVTVFFDGVMNNSTIYLNGEKIGERPFGYMGFEVDLTPHLRPGKDNVLAVRLAPEDLASRWYSGAGIYRNVRLKVEHPVRVPEWGTYITTPKIKDGEATVKIETTVENTSTIDAEVSFRTTITDPAGAKVATIGKGFRLPGSAKENIVQEFPLFNILRWDIGSPYLYTATSIIEVNGKVVQSKQSPFGIRSIEFDAEEGFILNGKPVELKGVCMHHDLGPLGAAVNYRATERQMEIMQSMGVNALRTSHNPPSPEVLDVCDRLGIVVLDEAFDEWGIGKVPNGYSKVFDKWHERDLRDMIRRDRNHPSVIMWSIGNEILEQREKEGYKVAQMLSDICHDEDPTRPTTAGFNYWPGPYKNGMAAAVDIVGINYKPWQYDNIVSMMPEGTIFYGSETSSMTSSRGVYHLPIEHDFQRETGHVSSYDVVTGPFWAYPPDIEFDAQEQHPEFLGEFIWTGFDYLGEPTPYGGRDNSTNGYWNDDWPSKSSYFAPVDLSGHKKDRFYLYQSQWTEEPMVHVLPHWNWEGMEGKEIPVYAYTNAEEVELFVNGKSYGKKVKGKDLTEIPVEFRGYEKGTYASKYRLSWTVPYAPGNLKVVAYTGGKPVAEKEIRTAGVPAGIRLEADRSAITADGEDLSFITATVVDKDGNPCPMADNTITFDVSGAGKLEAVSNGDQRSVELFQTNKRKAFNGKCLLIVRSGKSTGTIEVEAYSPGLSTANTSISTSK</sequence>
<dbReference type="InterPro" id="IPR006101">
    <property type="entry name" value="Glyco_hydro_2"/>
</dbReference>
<evidence type="ECO:0000256" key="1">
    <source>
        <dbReference type="ARBA" id="ARBA00007401"/>
    </source>
</evidence>
<keyword evidence="2" id="KW-0378">Hydrolase</keyword>
<dbReference type="InterPro" id="IPR006103">
    <property type="entry name" value="Glyco_hydro_2_cat"/>
</dbReference>
<evidence type="ECO:0000256" key="3">
    <source>
        <dbReference type="ARBA" id="ARBA00023295"/>
    </source>
</evidence>
<feature type="domain" description="Glycoside hydrolase family 2" evidence="8">
    <location>
        <begin position="721"/>
        <end position="821"/>
    </location>
</feature>
<dbReference type="GO" id="GO:0004553">
    <property type="term" value="F:hydrolase activity, hydrolyzing O-glycosyl compounds"/>
    <property type="evidence" value="ECO:0007669"/>
    <property type="project" value="InterPro"/>
</dbReference>
<evidence type="ECO:0000256" key="2">
    <source>
        <dbReference type="ARBA" id="ARBA00022801"/>
    </source>
</evidence>
<dbReference type="AlphaFoldDB" id="A0A1H9KM49"/>
<evidence type="ECO:0000259" key="6">
    <source>
        <dbReference type="Pfam" id="PF02837"/>
    </source>
</evidence>
<dbReference type="RefSeq" id="WP_217642180.1">
    <property type="nucleotide sequence ID" value="NZ_FOFB01000021.1"/>
</dbReference>
<feature type="domain" description="DUF4982" evidence="7">
    <location>
        <begin position="632"/>
        <end position="708"/>
    </location>
</feature>
<gene>
    <name evidence="9" type="ORF">SAMN05444359_12118</name>
</gene>
<keyword evidence="10" id="KW-1185">Reference proteome</keyword>
<feature type="domain" description="Glycoside hydrolase family 2 catalytic" evidence="5">
    <location>
        <begin position="303"/>
        <end position="452"/>
    </location>
</feature>
<dbReference type="InterPro" id="IPR040605">
    <property type="entry name" value="Glyco_hydro2_dom5"/>
</dbReference>
<dbReference type="Gene3D" id="3.20.20.80">
    <property type="entry name" value="Glycosidases"/>
    <property type="match status" value="1"/>
</dbReference>
<evidence type="ECO:0000313" key="9">
    <source>
        <dbReference type="EMBL" id="SEQ99987.1"/>
    </source>
</evidence>
<dbReference type="SUPFAM" id="SSF51445">
    <property type="entry name" value="(Trans)glycosidases"/>
    <property type="match status" value="1"/>
</dbReference>
<dbReference type="InterPro" id="IPR006104">
    <property type="entry name" value="Glyco_hydro_2_N"/>
</dbReference>
<dbReference type="PROSITE" id="PS51257">
    <property type="entry name" value="PROKAR_LIPOPROTEIN"/>
    <property type="match status" value="1"/>
</dbReference>